<dbReference type="Pfam" id="PF07732">
    <property type="entry name" value="Cu-oxidase_3"/>
    <property type="match status" value="1"/>
</dbReference>
<organism evidence="7 8">
    <name type="scientific">Cyanobacterium stanieri (strain ATCC 29140 / PCC 7202)</name>
    <dbReference type="NCBI Taxonomy" id="292563"/>
    <lineage>
        <taxon>Bacteria</taxon>
        <taxon>Bacillati</taxon>
        <taxon>Cyanobacteriota</taxon>
        <taxon>Cyanophyceae</taxon>
        <taxon>Oscillatoriophycideae</taxon>
        <taxon>Chroococcales</taxon>
        <taxon>Geminocystaceae</taxon>
        <taxon>Cyanobacterium</taxon>
    </lineage>
</organism>
<dbReference type="PROSITE" id="PS00080">
    <property type="entry name" value="MULTICOPPER_OXIDASE2"/>
    <property type="match status" value="1"/>
</dbReference>
<dbReference type="Gene3D" id="2.60.40.420">
    <property type="entry name" value="Cupredoxins - blue copper proteins"/>
    <property type="match status" value="3"/>
</dbReference>
<dbReference type="InterPro" id="IPR013517">
    <property type="entry name" value="FG-GAP"/>
</dbReference>
<dbReference type="InterPro" id="IPR011707">
    <property type="entry name" value="Cu-oxidase-like_N"/>
</dbReference>
<dbReference type="InterPro" id="IPR002355">
    <property type="entry name" value="Cu_oxidase_Cu_BS"/>
</dbReference>
<dbReference type="EMBL" id="CP003940">
    <property type="protein sequence ID" value="AFZ47735.1"/>
    <property type="molecule type" value="Genomic_DNA"/>
</dbReference>
<dbReference type="GO" id="GO:0016491">
    <property type="term" value="F:oxidoreductase activity"/>
    <property type="evidence" value="ECO:0007669"/>
    <property type="project" value="UniProtKB-KW"/>
</dbReference>
<dbReference type="SUPFAM" id="SSF69318">
    <property type="entry name" value="Integrin alpha N-terminal domain"/>
    <property type="match status" value="1"/>
</dbReference>
<dbReference type="PANTHER" id="PTHR11709:SF2">
    <property type="entry name" value="MULTICOPPER OXIDASE LPR1"/>
    <property type="match status" value="1"/>
</dbReference>
<dbReference type="GO" id="GO:0030288">
    <property type="term" value="C:outer membrane-bounded periplasmic space"/>
    <property type="evidence" value="ECO:0007669"/>
    <property type="project" value="TreeGrafter"/>
</dbReference>
<evidence type="ECO:0000256" key="4">
    <source>
        <dbReference type="SAM" id="MobiDB-lite"/>
    </source>
</evidence>
<evidence type="ECO:0000256" key="1">
    <source>
        <dbReference type="ARBA" id="ARBA00022723"/>
    </source>
</evidence>
<evidence type="ECO:0000256" key="3">
    <source>
        <dbReference type="ARBA" id="ARBA00023002"/>
    </source>
</evidence>
<dbReference type="BioCyc" id="CSTA292563:G1353-1785-MONOMER"/>
<dbReference type="InterPro" id="IPR008972">
    <property type="entry name" value="Cupredoxin"/>
</dbReference>
<feature type="compositionally biased region" description="Polar residues" evidence="4">
    <location>
        <begin position="263"/>
        <end position="273"/>
    </location>
</feature>
<dbReference type="HOGENOM" id="CLU_257999_0_0_3"/>
<keyword evidence="3" id="KW-0560">Oxidoreductase</keyword>
<dbReference type="Proteomes" id="UP000010483">
    <property type="component" value="Chromosome"/>
</dbReference>
<dbReference type="GO" id="GO:0005507">
    <property type="term" value="F:copper ion binding"/>
    <property type="evidence" value="ECO:0007669"/>
    <property type="project" value="InterPro"/>
</dbReference>
<dbReference type="STRING" id="292563.Cyast_1779"/>
<dbReference type="AlphaFoldDB" id="K9YMV4"/>
<evidence type="ECO:0000259" key="6">
    <source>
        <dbReference type="Pfam" id="PF07732"/>
    </source>
</evidence>
<dbReference type="Pfam" id="PF07731">
    <property type="entry name" value="Cu-oxidase_2"/>
    <property type="match status" value="1"/>
</dbReference>
<accession>K9YMV4</accession>
<dbReference type="eggNOG" id="COG2931">
    <property type="taxonomic scope" value="Bacteria"/>
</dbReference>
<dbReference type="Pfam" id="PF01839">
    <property type="entry name" value="FG-GAP"/>
    <property type="match status" value="1"/>
</dbReference>
<proteinExistence type="predicted"/>
<protein>
    <submittedName>
        <fullName evidence="7">Multicopper oxidase type 3</fullName>
    </submittedName>
</protein>
<keyword evidence="2" id="KW-0732">Signal</keyword>
<dbReference type="CDD" id="cd13853">
    <property type="entry name" value="CuRO_1_Tth-MCO_like"/>
    <property type="match status" value="1"/>
</dbReference>
<name>K9YMV4_CYASC</name>
<dbReference type="Gene3D" id="2.130.10.130">
    <property type="entry name" value="Integrin alpha, N-terminal"/>
    <property type="match status" value="1"/>
</dbReference>
<dbReference type="eggNOG" id="COG2132">
    <property type="taxonomic scope" value="Bacteria"/>
</dbReference>
<keyword evidence="8" id="KW-1185">Reference proteome</keyword>
<feature type="region of interest" description="Disordered" evidence="4">
    <location>
        <begin position="255"/>
        <end position="280"/>
    </location>
</feature>
<dbReference type="InterPro" id="IPR045087">
    <property type="entry name" value="Cu-oxidase_fam"/>
</dbReference>
<dbReference type="PANTHER" id="PTHR11709">
    <property type="entry name" value="MULTI-COPPER OXIDASE"/>
    <property type="match status" value="1"/>
</dbReference>
<dbReference type="SUPFAM" id="SSF49503">
    <property type="entry name" value="Cupredoxins"/>
    <property type="match status" value="3"/>
</dbReference>
<evidence type="ECO:0000313" key="8">
    <source>
        <dbReference type="Proteomes" id="UP000010483"/>
    </source>
</evidence>
<dbReference type="InterPro" id="IPR028994">
    <property type="entry name" value="Integrin_alpha_N"/>
</dbReference>
<feature type="domain" description="Plastocyanin-like" evidence="6">
    <location>
        <begin position="125"/>
        <end position="226"/>
    </location>
</feature>
<sequence>MSTLPLLSSLENGYIIGQQNFDSWSQGFNPDGYLKVLPRPNEKVVYQDPFLQWQIDHQNYQDGVFVSRGANGEYYSSWGPADTLEIDLYMDELEQIVIDGFGILQQGDGFIDWLGKATPYDILRAYNGRIPGPMLITEPGDTLKITLHNNLDQPTNFHTHGLHVSPVGHGDNVLVTIAPGDSWDIEIKIPENHFIGPQWYHPHLHGLTNEQVASGLAGYLLINPRHDLPDLDKFDPVTNPAFFMAIQTYGIQQEYRPSRPNDPLNQSADSSFSLPAGTPLAQTINQDGDPVYTISNAPYVTYSGLVAGYDPTDPLGGRPYGEGLFLEPVENVIHTINGQYNPTIETTTGEWNLFSFANMSVNSFFIVQLYKEEADGTLTPQELLLTAIDGDAAGVVEGIRREVMDSPILNPGSRISLQNWFEEPGKYYFLANGTAELIGDHAPFLTQNKGFDDGHLTWAPQVLATVEVTGDPTPTGAFPEAYDFLIQESNKINNLVDRALAGDVDKERTFVWSANVGGAISEGRMPDDTDVATFEGTYRINGEYYATEGIAMTPLTMPMLGTTEIWDVVNISGISDPSLQVDFPLLEWHPFHIHQNDFVVLEINGIPVSDIQQNYLERVLSDTVALPPAHAPGSVTPQNPYGTPQINGNPSVVRILMEFLDFPGAYVNHCHILFHEDAGMMAVVRVILNTEDTWLGLDNDHGDSIHLSQASNTDNQIHLTPYGHGFSGGVQVAIADINNKTIRDPNNVNVNDNITDVATIQRQLTNPNQEFAIKVFDGDTLFINSEFAYHFSGNDPNTLLAEIRPFQDINTSTDNITSIAAGDINGDGFADIVVGIGGGIAPRVEIYSGQNFQLLGRFNPFHHEEFTGNINIAVGDINGDNFDDIIISQGAGGRGLVELYDGREFDRIIRTGEINTLSPNGVAHETEILTSEFQPYGPHFTGEVKVTSGYVLQTPDEPNGLPVQTAGANITTMAMGDIPHGHDQIKIHALLGGHGHHSSSHLTPQSAHDHSNHGGDDHSASGNDQILLQTSFTPDVELTNFAGTFADIHSKRGKGVILAQDINGKEQFISLHQQNNPQFIAIDSHTPSPQPPVSSPRGIFDDVLQPLIMLRHHSLASLMQESFAFSHHGSSSASPHGHDIISHHGHHPISNVGHQNPLVANIS</sequence>
<feature type="region of interest" description="Disordered" evidence="4">
    <location>
        <begin position="993"/>
        <end position="1023"/>
    </location>
</feature>
<feature type="region of interest" description="Disordered" evidence="4">
    <location>
        <begin position="1127"/>
        <end position="1163"/>
    </location>
</feature>
<evidence type="ECO:0000256" key="2">
    <source>
        <dbReference type="ARBA" id="ARBA00022729"/>
    </source>
</evidence>
<dbReference type="PATRIC" id="fig|292563.3.peg.1860"/>
<evidence type="ECO:0000313" key="7">
    <source>
        <dbReference type="EMBL" id="AFZ47735.1"/>
    </source>
</evidence>
<gene>
    <name evidence="7" type="ordered locus">Cyast_1779</name>
</gene>
<dbReference type="InterPro" id="IPR011706">
    <property type="entry name" value="Cu-oxidase_C"/>
</dbReference>
<reference evidence="8" key="1">
    <citation type="journal article" date="2013" name="Proc. Natl. Acad. Sci. U.S.A.">
        <title>Improving the coverage of the cyanobacterial phylum using diversity-driven genome sequencing.</title>
        <authorList>
            <person name="Shih P.M."/>
            <person name="Wu D."/>
            <person name="Latifi A."/>
            <person name="Axen S.D."/>
            <person name="Fewer D.P."/>
            <person name="Talla E."/>
            <person name="Calteau A."/>
            <person name="Cai F."/>
            <person name="Tandeau de Marsac N."/>
            <person name="Rippka R."/>
            <person name="Herdman M."/>
            <person name="Sivonen K."/>
            <person name="Coursin T."/>
            <person name="Laurent T."/>
            <person name="Goodwin L."/>
            <person name="Nolan M."/>
            <person name="Davenport K.W."/>
            <person name="Han C.S."/>
            <person name="Rubin E.M."/>
            <person name="Eisen J.A."/>
            <person name="Woyke T."/>
            <person name="Gugger M."/>
            <person name="Kerfeld C.A."/>
        </authorList>
    </citation>
    <scope>NUCLEOTIDE SEQUENCE [LARGE SCALE GENOMIC DNA]</scope>
    <source>
        <strain evidence="8">ATCC 29140 / PCC 7202</strain>
    </source>
</reference>
<dbReference type="KEGG" id="csn:Cyast_1779"/>
<feature type="compositionally biased region" description="Basic and acidic residues" evidence="4">
    <location>
        <begin position="1007"/>
        <end position="1019"/>
    </location>
</feature>
<keyword evidence="1" id="KW-0479">Metal-binding</keyword>
<evidence type="ECO:0000259" key="5">
    <source>
        <dbReference type="Pfam" id="PF07731"/>
    </source>
</evidence>
<feature type="domain" description="Plastocyanin-like" evidence="5">
    <location>
        <begin position="561"/>
        <end position="686"/>
    </location>
</feature>